<keyword evidence="3 8" id="KW-0479">Metal-binding</keyword>
<feature type="binding site" evidence="8">
    <location>
        <position position="76"/>
    </location>
    <ligand>
        <name>Zn(2+)</name>
        <dbReference type="ChEBI" id="CHEBI:29105"/>
        <label>1</label>
    </ligand>
</feature>
<evidence type="ECO:0000256" key="3">
    <source>
        <dbReference type="ARBA" id="ARBA00022723"/>
    </source>
</evidence>
<keyword evidence="11" id="KW-1185">Reference proteome</keyword>
<dbReference type="GO" id="GO:0006508">
    <property type="term" value="P:proteolysis"/>
    <property type="evidence" value="ECO:0007669"/>
    <property type="project" value="UniProtKB-KW"/>
</dbReference>
<dbReference type="GO" id="GO:0046872">
    <property type="term" value="F:metal ion binding"/>
    <property type="evidence" value="ECO:0007669"/>
    <property type="project" value="UniProtKB-UniRule"/>
</dbReference>
<dbReference type="NCBIfam" id="TIGR01883">
    <property type="entry name" value="PepT-like"/>
    <property type="match status" value="1"/>
</dbReference>
<dbReference type="GO" id="GO:0004177">
    <property type="term" value="F:aminopeptidase activity"/>
    <property type="evidence" value="ECO:0007669"/>
    <property type="project" value="UniProtKB-UniRule"/>
</dbReference>
<dbReference type="InterPro" id="IPR036264">
    <property type="entry name" value="Bact_exopeptidase_dim_dom"/>
</dbReference>
<dbReference type="PROSITE" id="PS00758">
    <property type="entry name" value="ARGE_DAPE_CPG2_1"/>
    <property type="match status" value="1"/>
</dbReference>
<dbReference type="Pfam" id="PF01546">
    <property type="entry name" value="Peptidase_M20"/>
    <property type="match status" value="1"/>
</dbReference>
<dbReference type="RefSeq" id="WP_013174633.1">
    <property type="nucleotide sequence ID" value="NC_014220.1"/>
</dbReference>
<sequence length="376" mass="40495">MANKERILAEFLELVQVDSESGREGRLKELLKEKLGDLGLTVIEDKAGKETEGDSGNLIASLEGTTNKPAILFCAHMDTVKPGVGVKPVIRDGAVYSREGTVLGADDKAGIAAILEGLRVAEEQGLARPPIEVVFTVSEERGLMGSKHLDFSVLKARQAYVLDSVGEPGTIVIRAPRQNELEFRVYGKAAHAGINPEDGINAIHVAAKALAGMRIGRIDEETTCNLGTVEGGKARNIVADYCCIGGEVRSLSPEKLERVTAEMVKHFQEEVGRYGARSEVRVNLLYPEMNLDPEEPVVALAKQAARNLGKVPNLIKTGGGSDASIFNGHGIRCVNLGIGMEAVHTAEEHIRIEDLVDTARLVVEIIREAGRRVDPD</sequence>
<evidence type="ECO:0000259" key="9">
    <source>
        <dbReference type="Pfam" id="PF07687"/>
    </source>
</evidence>
<proteinExistence type="inferred from homology"/>
<dbReference type="SUPFAM" id="SSF55031">
    <property type="entry name" value="Bacterial exopeptidase dimerisation domain"/>
    <property type="match status" value="1"/>
</dbReference>
<dbReference type="InterPro" id="IPR001261">
    <property type="entry name" value="ArgE/DapE_CS"/>
</dbReference>
<comment type="cofactor">
    <cofactor evidence="1">
        <name>Zn(2+)</name>
        <dbReference type="ChEBI" id="CHEBI:29105"/>
    </cofactor>
</comment>
<keyword evidence="6" id="KW-0482">Metalloprotease</keyword>
<keyword evidence="5" id="KW-0862">Zinc</keyword>
<evidence type="ECO:0000256" key="8">
    <source>
        <dbReference type="PIRSR" id="PIRSR001123-2"/>
    </source>
</evidence>
<dbReference type="Gene3D" id="3.40.630.10">
    <property type="entry name" value="Zn peptidases"/>
    <property type="match status" value="1"/>
</dbReference>
<dbReference type="eggNOG" id="COG2195">
    <property type="taxonomic scope" value="Bacteria"/>
</dbReference>
<gene>
    <name evidence="10" type="ordered locus">Slip_0447</name>
</gene>
<protein>
    <submittedName>
        <fullName evidence="10">Peptidase T-like protein</fullName>
    </submittedName>
</protein>
<dbReference type="PANTHER" id="PTHR42994">
    <property type="entry name" value="PEPTIDASE T"/>
    <property type="match status" value="1"/>
</dbReference>
<dbReference type="InterPro" id="IPR011650">
    <property type="entry name" value="Peptidase_M20_dimer"/>
</dbReference>
<evidence type="ECO:0000256" key="1">
    <source>
        <dbReference type="ARBA" id="ARBA00001947"/>
    </source>
</evidence>
<evidence type="ECO:0000256" key="5">
    <source>
        <dbReference type="ARBA" id="ARBA00022833"/>
    </source>
</evidence>
<dbReference type="GO" id="GO:0008237">
    <property type="term" value="F:metallopeptidase activity"/>
    <property type="evidence" value="ECO:0007669"/>
    <property type="project" value="UniProtKB-KW"/>
</dbReference>
<dbReference type="Proteomes" id="UP000000378">
    <property type="component" value="Chromosome"/>
</dbReference>
<dbReference type="SUPFAM" id="SSF53187">
    <property type="entry name" value="Zn-dependent exopeptidases"/>
    <property type="match status" value="1"/>
</dbReference>
<evidence type="ECO:0000256" key="7">
    <source>
        <dbReference type="PIRNR" id="PIRNR001123"/>
    </source>
</evidence>
<comment type="similarity">
    <text evidence="7">Belongs to the peptidase M42 family.</text>
</comment>
<dbReference type="InterPro" id="IPR002933">
    <property type="entry name" value="Peptidase_M20"/>
</dbReference>
<dbReference type="EMBL" id="CP002048">
    <property type="protein sequence ID" value="ADI01231.1"/>
    <property type="molecule type" value="Genomic_DNA"/>
</dbReference>
<reference evidence="11" key="1">
    <citation type="journal article" date="2010" name="Stand. Genomic Sci.">
        <title>Complete genome sequence of Syntrophothermus lipocalidus type strain (TGB-C1T).</title>
        <authorList>
            <consortium name="US DOE Joint Genome Institute (JGI-PGF)"/>
            <person name="Djao O."/>
            <person name="Zhang X."/>
            <person name="Lucas S."/>
            <person name="Lapidus A."/>
            <person name="Glavina Del Rio T."/>
            <person name="Nolan M."/>
            <person name="Tice H."/>
            <person name="Cheng J."/>
            <person name="Han C."/>
            <person name="Tapia R."/>
            <person name="Goodwin L."/>
            <person name="Pitluck S."/>
            <person name="Liolios K."/>
            <person name="Ivanova N."/>
            <person name="Mavromatis K."/>
            <person name="Mikhailova N."/>
            <person name="Ovchinnikova G."/>
            <person name="Pati A."/>
            <person name="Brambilla E."/>
            <person name="Chen A."/>
            <person name="Palaniappan K."/>
            <person name="Land M."/>
            <person name="Hauser L."/>
            <person name="Chang Y."/>
            <person name="Jeffries C."/>
            <person name="Rohde M."/>
            <person name="Sikorski J."/>
            <person name="Spring S."/>
            <person name="Goker M."/>
            <person name="Detter J."/>
            <person name="Woyke T."/>
            <person name="Bristow J."/>
            <person name="Eisen J."/>
            <person name="Markowitz V."/>
            <person name="Hugenholtz P."/>
            <person name="Kyrpides N."/>
            <person name="Klenk H."/>
        </authorList>
    </citation>
    <scope>NUCLEOTIDE SEQUENCE [LARGE SCALE GENOMIC DNA]</scope>
    <source>
        <strain evidence="11">DSM 12680 / TGB-C1</strain>
    </source>
</reference>
<evidence type="ECO:0000313" key="10">
    <source>
        <dbReference type="EMBL" id="ADI01231.1"/>
    </source>
</evidence>
<reference evidence="10 11" key="2">
    <citation type="journal article" date="2010" name="Stand. Genomic Sci.">
        <title>Complete genome sequence of Syntrophothermus lipocalidus type strain (TGB-C1).</title>
        <authorList>
            <person name="Djao O.D."/>
            <person name="Zhang X."/>
            <person name="Lucas S."/>
            <person name="Lapidus A."/>
            <person name="Del Rio T.G."/>
            <person name="Nolan M."/>
            <person name="Tice H."/>
            <person name="Cheng J.F."/>
            <person name="Han C."/>
            <person name="Tapia R."/>
            <person name="Goodwin L."/>
            <person name="Pitluck S."/>
            <person name="Liolios K."/>
            <person name="Ivanova N."/>
            <person name="Mavromatis K."/>
            <person name="Mikhailova N."/>
            <person name="Ovchinnikova G."/>
            <person name="Pati A."/>
            <person name="Brambilla E."/>
            <person name="Chen A."/>
            <person name="Palaniappan K."/>
            <person name="Land M."/>
            <person name="Hauser L."/>
            <person name="Chang Y.J."/>
            <person name="Jeffries C.D."/>
            <person name="Rohde M."/>
            <person name="Sikorski J."/>
            <person name="Spring S."/>
            <person name="Goker M."/>
            <person name="Detter J.C."/>
            <person name="Woyke T."/>
            <person name="Bristow J."/>
            <person name="Eisen J.A."/>
            <person name="Markowitz V."/>
            <person name="Hugenholtz P."/>
            <person name="Kyrpides N.C."/>
            <person name="Klenk H.P."/>
        </authorList>
    </citation>
    <scope>NUCLEOTIDE SEQUENCE [LARGE SCALE GENOMIC DNA]</scope>
    <source>
        <strain evidence="11">DSM 12680 / TGB-C1</strain>
    </source>
</reference>
<dbReference type="OrthoDB" id="9773892at2"/>
<dbReference type="PIRSF" id="PIRSF001123">
    <property type="entry name" value="PepA_GA"/>
    <property type="match status" value="1"/>
</dbReference>
<dbReference type="HOGENOM" id="CLU_021802_6_0_9"/>
<dbReference type="Gene3D" id="3.30.70.360">
    <property type="match status" value="1"/>
</dbReference>
<name>D7CKJ6_SYNLT</name>
<comment type="cofactor">
    <cofactor evidence="8">
        <name>a divalent metal cation</name>
        <dbReference type="ChEBI" id="CHEBI:60240"/>
    </cofactor>
    <text evidence="8">Binds 2 divalent metal cations per subunit.</text>
</comment>
<evidence type="ECO:0000256" key="2">
    <source>
        <dbReference type="ARBA" id="ARBA00022670"/>
    </source>
</evidence>
<evidence type="ECO:0000313" key="11">
    <source>
        <dbReference type="Proteomes" id="UP000000378"/>
    </source>
</evidence>
<evidence type="ECO:0000256" key="4">
    <source>
        <dbReference type="ARBA" id="ARBA00022801"/>
    </source>
</evidence>
<organism evidence="10 11">
    <name type="scientific">Syntrophothermus lipocalidus (strain DSM 12680 / TGB-C1)</name>
    <dbReference type="NCBI Taxonomy" id="643648"/>
    <lineage>
        <taxon>Bacteria</taxon>
        <taxon>Bacillati</taxon>
        <taxon>Bacillota</taxon>
        <taxon>Clostridia</taxon>
        <taxon>Eubacteriales</taxon>
        <taxon>Syntrophomonadaceae</taxon>
        <taxon>Syntrophothermus</taxon>
    </lineage>
</organism>
<dbReference type="PANTHER" id="PTHR42994:SF2">
    <property type="entry name" value="PEPTIDASE"/>
    <property type="match status" value="1"/>
</dbReference>
<dbReference type="Pfam" id="PF07687">
    <property type="entry name" value="M20_dimer"/>
    <property type="match status" value="1"/>
</dbReference>
<keyword evidence="2" id="KW-0645">Protease</keyword>
<keyword evidence="4" id="KW-0378">Hydrolase</keyword>
<dbReference type="KEGG" id="slp:Slip_0447"/>
<dbReference type="InterPro" id="IPR010162">
    <property type="entry name" value="PepT-like"/>
</dbReference>
<accession>D7CKJ6</accession>
<evidence type="ECO:0000256" key="6">
    <source>
        <dbReference type="ARBA" id="ARBA00023049"/>
    </source>
</evidence>
<dbReference type="InterPro" id="IPR008007">
    <property type="entry name" value="Peptidase_M42"/>
</dbReference>
<dbReference type="STRING" id="643648.Slip_0447"/>
<feature type="domain" description="Peptidase M20 dimerisation" evidence="9">
    <location>
        <begin position="182"/>
        <end position="273"/>
    </location>
</feature>
<dbReference type="AlphaFoldDB" id="D7CKJ6"/>